<dbReference type="AlphaFoldDB" id="A0A8J4A462"/>
<evidence type="ECO:0000313" key="3">
    <source>
        <dbReference type="EMBL" id="GIJ73040.1"/>
    </source>
</evidence>
<keyword evidence="4" id="KW-1185">Reference proteome</keyword>
<dbReference type="Gene3D" id="1.20.1260.10">
    <property type="match status" value="1"/>
</dbReference>
<dbReference type="PANTHER" id="PTHR38593:SF1">
    <property type="entry name" value="BLR2558 PROTEIN"/>
    <property type="match status" value="1"/>
</dbReference>
<dbReference type="InterPro" id="IPR012347">
    <property type="entry name" value="Ferritin-like"/>
</dbReference>
<sequence length="181" mass="19116">MVSLRLIGAVAAGVLAAGAAVAPVRAAPVAEEPTGRVCLEDVKYLVRAHRGNLAELAAGAAVLPRSKDRRVHHLAGMLIVDHTRAEVRVVAAARRHDVTLPPKPTRQQRADLAAVTALAGPEFDLAWLKLQEKAHEQTLDFIDREVADGCAADVRALAAATEKTVEAHLEATRDALAAIGD</sequence>
<dbReference type="PANTHER" id="PTHR38593">
    <property type="entry name" value="BLR2558 PROTEIN"/>
    <property type="match status" value="1"/>
</dbReference>
<gene>
    <name evidence="3" type="ORF">Voc01_079570</name>
</gene>
<evidence type="ECO:0000256" key="1">
    <source>
        <dbReference type="SAM" id="SignalP"/>
    </source>
</evidence>
<feature type="signal peptide" evidence="1">
    <location>
        <begin position="1"/>
        <end position="26"/>
    </location>
</feature>
<accession>A0A8J4A462</accession>
<dbReference type="InterPro" id="IPR025419">
    <property type="entry name" value="DUF4142"/>
</dbReference>
<feature type="chain" id="PRO_5035288631" description="DUF4142 domain-containing protein" evidence="1">
    <location>
        <begin position="27"/>
        <end position="181"/>
    </location>
</feature>
<keyword evidence="1" id="KW-0732">Signal</keyword>
<evidence type="ECO:0000313" key="4">
    <source>
        <dbReference type="Proteomes" id="UP000635606"/>
    </source>
</evidence>
<dbReference type="Proteomes" id="UP000635606">
    <property type="component" value="Unassembled WGS sequence"/>
</dbReference>
<protein>
    <recommendedName>
        <fullName evidence="2">DUF4142 domain-containing protein</fullName>
    </recommendedName>
</protein>
<comment type="caution">
    <text evidence="3">The sequence shown here is derived from an EMBL/GenBank/DDBJ whole genome shotgun (WGS) entry which is preliminary data.</text>
</comment>
<dbReference type="Pfam" id="PF13628">
    <property type="entry name" value="DUF4142"/>
    <property type="match status" value="1"/>
</dbReference>
<feature type="domain" description="DUF4142" evidence="2">
    <location>
        <begin position="41"/>
        <end position="173"/>
    </location>
</feature>
<evidence type="ECO:0000259" key="2">
    <source>
        <dbReference type="Pfam" id="PF13628"/>
    </source>
</evidence>
<reference evidence="3" key="1">
    <citation type="submission" date="2021-01" db="EMBL/GenBank/DDBJ databases">
        <title>Whole genome shotgun sequence of Virgisporangium ochraceum NBRC 16418.</title>
        <authorList>
            <person name="Komaki H."/>
            <person name="Tamura T."/>
        </authorList>
    </citation>
    <scope>NUCLEOTIDE SEQUENCE</scope>
    <source>
        <strain evidence="3">NBRC 16418</strain>
    </source>
</reference>
<proteinExistence type="predicted"/>
<organism evidence="3 4">
    <name type="scientific">Virgisporangium ochraceum</name>
    <dbReference type="NCBI Taxonomy" id="65505"/>
    <lineage>
        <taxon>Bacteria</taxon>
        <taxon>Bacillati</taxon>
        <taxon>Actinomycetota</taxon>
        <taxon>Actinomycetes</taxon>
        <taxon>Micromonosporales</taxon>
        <taxon>Micromonosporaceae</taxon>
        <taxon>Virgisporangium</taxon>
    </lineage>
</organism>
<name>A0A8J4A462_9ACTN</name>
<dbReference type="EMBL" id="BOPH01000108">
    <property type="protein sequence ID" value="GIJ73040.1"/>
    <property type="molecule type" value="Genomic_DNA"/>
</dbReference>